<evidence type="ECO:0000313" key="7">
    <source>
        <dbReference type="Proteomes" id="UP000188929"/>
    </source>
</evidence>
<comment type="caution">
    <text evidence="6">The sequence shown here is derived from an EMBL/GenBank/DDBJ whole genome shotgun (WGS) entry which is preliminary data.</text>
</comment>
<dbReference type="InterPro" id="IPR002018">
    <property type="entry name" value="CarbesteraseB"/>
</dbReference>
<dbReference type="Pfam" id="PF00135">
    <property type="entry name" value="COesterase"/>
    <property type="match status" value="1"/>
</dbReference>
<dbReference type="EC" id="3.1.1.-" evidence="3"/>
<dbReference type="PANTHER" id="PTHR11559">
    <property type="entry name" value="CARBOXYLESTERASE"/>
    <property type="match status" value="1"/>
</dbReference>
<reference evidence="7" key="1">
    <citation type="submission" date="2016-10" db="EMBL/GenBank/DDBJ databases">
        <title>Frankia sp. NRRL B-16386 Genome sequencing.</title>
        <authorList>
            <person name="Ghodhbane-Gtari F."/>
            <person name="Swanson E."/>
            <person name="Gueddou A."/>
            <person name="Hezbri K."/>
            <person name="Ktari K."/>
            <person name="Nouioui I."/>
            <person name="Morris K."/>
            <person name="Simpson S."/>
            <person name="Abebe-Akele F."/>
            <person name="Thomas K."/>
            <person name="Gtari M."/>
            <person name="Tisa L.S."/>
        </authorList>
    </citation>
    <scope>NUCLEOTIDE SEQUENCE [LARGE SCALE GENOMIC DNA]</scope>
    <source>
        <strain evidence="7">NRRL B-16386</strain>
    </source>
</reference>
<protein>
    <recommendedName>
        <fullName evidence="3">Carboxylic ester hydrolase</fullName>
        <ecNumber evidence="3">3.1.1.-</ecNumber>
    </recommendedName>
</protein>
<feature type="region of interest" description="Disordered" evidence="4">
    <location>
        <begin position="41"/>
        <end position="85"/>
    </location>
</feature>
<dbReference type="PROSITE" id="PS00122">
    <property type="entry name" value="CARBOXYLESTERASE_B_1"/>
    <property type="match status" value="1"/>
</dbReference>
<evidence type="ECO:0000256" key="2">
    <source>
        <dbReference type="ARBA" id="ARBA00022801"/>
    </source>
</evidence>
<evidence type="ECO:0000313" key="6">
    <source>
        <dbReference type="EMBL" id="ONH24533.1"/>
    </source>
</evidence>
<comment type="similarity">
    <text evidence="1 3">Belongs to the type-B carboxylesterase/lipase family.</text>
</comment>
<dbReference type="InterPro" id="IPR050309">
    <property type="entry name" value="Type-B_Carboxylest/Lipase"/>
</dbReference>
<evidence type="ECO:0000259" key="5">
    <source>
        <dbReference type="Pfam" id="PF00135"/>
    </source>
</evidence>
<organism evidence="6 7">
    <name type="scientific">Pseudofrankia asymbiotica</name>
    <dbReference type="NCBI Taxonomy" id="1834516"/>
    <lineage>
        <taxon>Bacteria</taxon>
        <taxon>Bacillati</taxon>
        <taxon>Actinomycetota</taxon>
        <taxon>Actinomycetes</taxon>
        <taxon>Frankiales</taxon>
        <taxon>Frankiaceae</taxon>
        <taxon>Pseudofrankia</taxon>
    </lineage>
</organism>
<proteinExistence type="inferred from homology"/>
<dbReference type="OrthoDB" id="3199405at2"/>
<feature type="domain" description="Carboxylesterase type B" evidence="5">
    <location>
        <begin position="9"/>
        <end position="481"/>
    </location>
</feature>
<feature type="region of interest" description="Disordered" evidence="4">
    <location>
        <begin position="450"/>
        <end position="469"/>
    </location>
</feature>
<keyword evidence="7" id="KW-1185">Reference proteome</keyword>
<feature type="compositionally biased region" description="Basic and acidic residues" evidence="4">
    <location>
        <begin position="387"/>
        <end position="407"/>
    </location>
</feature>
<dbReference type="SUPFAM" id="SSF53474">
    <property type="entry name" value="alpha/beta-Hydrolases"/>
    <property type="match status" value="1"/>
</dbReference>
<dbReference type="InterPro" id="IPR019819">
    <property type="entry name" value="Carboxylesterase_B_CS"/>
</dbReference>
<dbReference type="InterPro" id="IPR019826">
    <property type="entry name" value="Carboxylesterase_B_AS"/>
</dbReference>
<evidence type="ECO:0000256" key="1">
    <source>
        <dbReference type="ARBA" id="ARBA00005964"/>
    </source>
</evidence>
<dbReference type="InterPro" id="IPR029058">
    <property type="entry name" value="AB_hydrolase_fold"/>
</dbReference>
<feature type="region of interest" description="Disordered" evidence="4">
    <location>
        <begin position="387"/>
        <end position="408"/>
    </location>
</feature>
<accession>A0A1V2I4X0</accession>
<dbReference type="STRING" id="1834516.BL253_30035"/>
<dbReference type="EMBL" id="MOMC01000070">
    <property type="protein sequence ID" value="ONH24533.1"/>
    <property type="molecule type" value="Genomic_DNA"/>
</dbReference>
<evidence type="ECO:0000256" key="4">
    <source>
        <dbReference type="SAM" id="MobiDB-lite"/>
    </source>
</evidence>
<dbReference type="Proteomes" id="UP000188929">
    <property type="component" value="Unassembled WGS sequence"/>
</dbReference>
<name>A0A1V2I4X0_9ACTN</name>
<dbReference type="RefSeq" id="WP_076820760.1">
    <property type="nucleotide sequence ID" value="NZ_MOMC01000070.1"/>
</dbReference>
<evidence type="ECO:0000256" key="3">
    <source>
        <dbReference type="RuleBase" id="RU361235"/>
    </source>
</evidence>
<dbReference type="Gene3D" id="3.40.50.1820">
    <property type="entry name" value="alpha/beta hydrolase"/>
    <property type="match status" value="1"/>
</dbReference>
<keyword evidence="2 3" id="KW-0378">Hydrolase</keyword>
<dbReference type="GO" id="GO:0016787">
    <property type="term" value="F:hydrolase activity"/>
    <property type="evidence" value="ECO:0007669"/>
    <property type="project" value="UniProtKB-KW"/>
</dbReference>
<dbReference type="PROSITE" id="PS00941">
    <property type="entry name" value="CARBOXYLESTERASE_B_2"/>
    <property type="match status" value="1"/>
</dbReference>
<gene>
    <name evidence="6" type="ORF">BL253_30035</name>
</gene>
<sequence>MTTLPSVATVARTPWGDARGLDLGAVRVWRGLPYAAPPVGRARFRPPGPPGPWTGERDCSAFGPTSPQLRPPGLRGPGRRARAPRGSEDCLYLNVWSPGPGPGGPPRPVLVWIHGGGFVSGAGSSFDGARLAARGDAVVITINYRLGPWGHLDLTPDGRGEPGAGNLALLDQIAALRWVRDTVAAFGGDPGRVTVFGESAGAMHIGALLAAPAARGLFHRAVLQSGAAQHARGLPAAQAAGRRFVDHLGRPPAEASTAELVRAGEALLASSSDPFLPTVDGAVLPEPPTRAIAAGACRDVPLLVTWCRDEMELFLTLAPDVVPAAEEARLRATLGDDRWRGLLAHYAEPHGARARSALLTDAAFARPAARLSDAAHAAGGRVWMLRFDRPDEPGDRDGLGPPDDRGDYVPVPHGADLPLTWGRADAASPDPARRAAALWQDALLAFARTGDPATPALPPWPRHGPDRRSRLLLSTSPRVVEHPDERLHAAWSGLSLP</sequence>
<dbReference type="AlphaFoldDB" id="A0A1V2I4X0"/>